<protein>
    <submittedName>
        <fullName evidence="2">YbbR-like protein</fullName>
    </submittedName>
</protein>
<evidence type="ECO:0000313" key="2">
    <source>
        <dbReference type="EMBL" id="EMN17374.1"/>
    </source>
</evidence>
<dbReference type="Proteomes" id="UP000012166">
    <property type="component" value="Unassembled WGS sequence"/>
</dbReference>
<dbReference type="InterPro" id="IPR053154">
    <property type="entry name" value="c-di-AMP_regulator"/>
</dbReference>
<feature type="region of interest" description="Disordered" evidence="1">
    <location>
        <begin position="320"/>
        <end position="353"/>
    </location>
</feature>
<dbReference type="EMBL" id="AHMS02000026">
    <property type="protein sequence ID" value="EMN17374.1"/>
    <property type="molecule type" value="Genomic_DNA"/>
</dbReference>
<dbReference type="FunFam" id="2.170.120.30:FF:000001">
    <property type="entry name" value="YbbR-like protein"/>
    <property type="match status" value="1"/>
</dbReference>
<dbReference type="AlphaFoldDB" id="A0ABC9SHU0"/>
<reference evidence="2 3" key="1">
    <citation type="submission" date="2013-01" db="EMBL/GenBank/DDBJ databases">
        <authorList>
            <person name="Harkins D.M."/>
            <person name="Durkin A.S."/>
            <person name="Brinkac L.M."/>
            <person name="Haft D.H."/>
            <person name="Selengut J.D."/>
            <person name="Sanka R."/>
            <person name="DePew J."/>
            <person name="Purushe J."/>
            <person name="Hartskeerl R.A."/>
            <person name="Ahmed A."/>
            <person name="van der Linden H."/>
            <person name="Goris M.G.A."/>
            <person name="Vinetz J.M."/>
            <person name="Sutton G.G."/>
            <person name="Nierman W.C."/>
            <person name="Fouts D.E."/>
        </authorList>
    </citation>
    <scope>NUCLEOTIDE SEQUENCE [LARGE SCALE GENOMIC DNA]</scope>
    <source>
        <strain evidence="2 3">Brem 328</strain>
    </source>
</reference>
<evidence type="ECO:0000256" key="1">
    <source>
        <dbReference type="SAM" id="MobiDB-lite"/>
    </source>
</evidence>
<proteinExistence type="predicted"/>
<dbReference type="Pfam" id="PF07949">
    <property type="entry name" value="YbbR"/>
    <property type="match status" value="1"/>
</dbReference>
<dbReference type="Gene3D" id="2.170.120.40">
    <property type="entry name" value="YbbR-like domain"/>
    <property type="match status" value="1"/>
</dbReference>
<feature type="compositionally biased region" description="Low complexity" evidence="1">
    <location>
        <begin position="341"/>
        <end position="353"/>
    </location>
</feature>
<name>A0ABC9SHU0_LEPBO</name>
<dbReference type="Gene3D" id="2.170.120.30">
    <property type="match status" value="1"/>
</dbReference>
<comment type="caution">
    <text evidence="2">The sequence shown here is derived from an EMBL/GenBank/DDBJ whole genome shotgun (WGS) entry which is preliminary data.</text>
</comment>
<dbReference type="InterPro" id="IPR012505">
    <property type="entry name" value="YbbR"/>
</dbReference>
<evidence type="ECO:0000313" key="3">
    <source>
        <dbReference type="Proteomes" id="UP000012166"/>
    </source>
</evidence>
<dbReference type="PANTHER" id="PTHR37804">
    <property type="entry name" value="CDAA REGULATORY PROTEIN CDAR"/>
    <property type="match status" value="1"/>
</dbReference>
<gene>
    <name evidence="2" type="ORF">LEP1GSC056_3930</name>
</gene>
<organism evidence="2 3">
    <name type="scientific">Leptospira borgpetersenii str. Brem 328</name>
    <dbReference type="NCBI Taxonomy" id="1049780"/>
    <lineage>
        <taxon>Bacteria</taxon>
        <taxon>Pseudomonadati</taxon>
        <taxon>Spirochaetota</taxon>
        <taxon>Spirochaetia</taxon>
        <taxon>Leptospirales</taxon>
        <taxon>Leptospiraceae</taxon>
        <taxon>Leptospira</taxon>
    </lineage>
</organism>
<feature type="compositionally biased region" description="Acidic residues" evidence="1">
    <location>
        <begin position="329"/>
        <end position="340"/>
    </location>
</feature>
<dbReference type="PANTHER" id="PTHR37804:SF1">
    <property type="entry name" value="CDAA REGULATORY PROTEIN CDAR"/>
    <property type="match status" value="1"/>
</dbReference>
<sequence length="353" mass="38902">MMLKAIFNNWQAKLGSLILAVVFYVNLQNSKILVKEIQIPIEYPKLGGSLVVSKTSDKTVPVKVEGVREYVNYYSQFLKVHINSSELKAGENLVSVYRISGAPAGLRITRLRDKIKVNLESTSVKILPIDVKFTGDLPQNYVKANHFISPAVIRVSGPPGVLEGLGKISIPPISLKDKTESFTIKHKLPDFPAAVKVRDNIKEVAVRVNIFASVSNAGETLLLGIPIKCQTLDKNLEVEFSEPEVSVKLQSKTPLKSIQVIKGLSASVVCSHKYDPKTKKILPDNKPIFAKIKLNKSSSLKSVDILGVFPDRVSVLFKVKSDQSKTGGEEETDPTEEENTNEPNSSPELLEEE</sequence>
<accession>A0ABC9SHU0</accession>